<protein>
    <submittedName>
        <fullName evidence="2">Uncharacterized protein</fullName>
    </submittedName>
</protein>
<dbReference type="EMBL" id="JAKNHQ010000019">
    <property type="protein sequence ID" value="MCG4611603.1"/>
    <property type="molecule type" value="Genomic_DNA"/>
</dbReference>
<feature type="compositionally biased region" description="Low complexity" evidence="1">
    <location>
        <begin position="85"/>
        <end position="99"/>
    </location>
</feature>
<keyword evidence="3" id="KW-1185">Reference proteome</keyword>
<dbReference type="Proteomes" id="UP001298681">
    <property type="component" value="Unassembled WGS sequence"/>
</dbReference>
<name>A0ABS9MLA7_9FIRM</name>
<organism evidence="2 3">
    <name type="scientific">Anaeromassilibacillus senegalensis</name>
    <dbReference type="NCBI Taxonomy" id="1673717"/>
    <lineage>
        <taxon>Bacteria</taxon>
        <taxon>Bacillati</taxon>
        <taxon>Bacillota</taxon>
        <taxon>Clostridia</taxon>
        <taxon>Eubacteriales</taxon>
        <taxon>Acutalibacteraceae</taxon>
        <taxon>Anaeromassilibacillus</taxon>
    </lineage>
</organism>
<evidence type="ECO:0000256" key="1">
    <source>
        <dbReference type="SAM" id="MobiDB-lite"/>
    </source>
</evidence>
<sequence length="173" mass="18739">MAVSDSEMNRMQQDAIRRVREMQARAMQYQSGGQPESRRSDTHAQQRQTAPSARNAPAERREMPGAQGQHAPQNTAAHADCSQHPQQSAHASPGASPSGREAAASNQRQAQPPKAQPAVSAPPAAVRPANPVTDIFQMLFRDSDRTLLLALILILSEEKSDPGLLFALLYIAL</sequence>
<feature type="compositionally biased region" description="Low complexity" evidence="1">
    <location>
        <begin position="109"/>
        <end position="126"/>
    </location>
</feature>
<evidence type="ECO:0000313" key="2">
    <source>
        <dbReference type="EMBL" id="MCG4611603.1"/>
    </source>
</evidence>
<comment type="caution">
    <text evidence="2">The sequence shown here is derived from an EMBL/GenBank/DDBJ whole genome shotgun (WGS) entry which is preliminary data.</text>
</comment>
<evidence type="ECO:0000313" key="3">
    <source>
        <dbReference type="Proteomes" id="UP001298681"/>
    </source>
</evidence>
<proteinExistence type="predicted"/>
<reference evidence="2 3" key="1">
    <citation type="submission" date="2022-01" db="EMBL/GenBank/DDBJ databases">
        <title>Collection of gut derived symbiotic bacterial strains cultured from healthy donors.</title>
        <authorList>
            <person name="Lin H."/>
            <person name="Kohout C."/>
            <person name="Waligurski E."/>
            <person name="Pamer E.G."/>
        </authorList>
    </citation>
    <scope>NUCLEOTIDE SEQUENCE [LARGE SCALE GENOMIC DNA]</scope>
    <source>
        <strain evidence="2 3">DFI.7.58</strain>
    </source>
</reference>
<gene>
    <name evidence="2" type="ORF">L0P57_11775</name>
</gene>
<dbReference type="RefSeq" id="WP_087234363.1">
    <property type="nucleotide sequence ID" value="NZ_JAKNHQ010000019.1"/>
</dbReference>
<feature type="region of interest" description="Disordered" evidence="1">
    <location>
        <begin position="1"/>
        <end position="126"/>
    </location>
</feature>
<accession>A0ABS9MLA7</accession>